<reference evidence="2" key="2">
    <citation type="submission" date="2020-09" db="EMBL/GenBank/DDBJ databases">
        <authorList>
            <person name="Sun Q."/>
            <person name="Zhou Y."/>
        </authorList>
    </citation>
    <scope>NUCLEOTIDE SEQUENCE</scope>
    <source>
        <strain evidence="2">CGMCC 4.7306</strain>
    </source>
</reference>
<dbReference type="RefSeq" id="WP_188896174.1">
    <property type="nucleotide sequence ID" value="NZ_BMMZ01000007.1"/>
</dbReference>
<dbReference type="AlphaFoldDB" id="A0A917SDD4"/>
<dbReference type="SUPFAM" id="SSF56601">
    <property type="entry name" value="beta-lactamase/transpeptidase-like"/>
    <property type="match status" value="1"/>
</dbReference>
<dbReference type="Gene3D" id="3.40.710.10">
    <property type="entry name" value="DD-peptidase/beta-lactamase superfamily"/>
    <property type="match status" value="1"/>
</dbReference>
<evidence type="ECO:0000259" key="1">
    <source>
        <dbReference type="Pfam" id="PF00144"/>
    </source>
</evidence>
<dbReference type="InterPro" id="IPR050491">
    <property type="entry name" value="AmpC-like"/>
</dbReference>
<accession>A0A917SDD4</accession>
<organism evidence="2 3">
    <name type="scientific">Microlunatus endophyticus</name>
    <dbReference type="NCBI Taxonomy" id="1716077"/>
    <lineage>
        <taxon>Bacteria</taxon>
        <taxon>Bacillati</taxon>
        <taxon>Actinomycetota</taxon>
        <taxon>Actinomycetes</taxon>
        <taxon>Propionibacteriales</taxon>
        <taxon>Propionibacteriaceae</taxon>
        <taxon>Microlunatus</taxon>
    </lineage>
</organism>
<sequence>MTPDPQQLLDELRERHQVPGAALGILKLGSSEADDEITSYASGSLNLATGVPVQPDSIFQIGSISKTFTTTMALQLVEHGQLELDRPVIDVLPGLQLQDPAATKIITLQHLLNHSSEIDGDVFTDFGRGDDAVTKYVEALSEVGQLFRPGTMFSYCNAGFVLVGKLIEQVTGKTWDAALQDQLLHPLGLDHSSTLPEEAILGSAAVGHSGEPGEPRTPVKQWQLPRSVGPCGLINSTVTDVLTYTRMHLRGGELAGTKIISRASAKAMRAEEIRPPVGHRVDGWQGLGWMVDHWDGHQVFGHNGATMGQLAYLQAYPDQGIALCLLTNAPSANLFWGELRRALLEPYGVDAAVQLDLPPEQPYAISGPSPAVGRFGRFSEAYEITQDGHHLKINILPTDDAPDPDDEPQQLELVPISDDHFIARSDERVAWSTYSYGRFTPEQNPAGGDYLYTGTRLTPRIAS</sequence>
<dbReference type="Proteomes" id="UP000613840">
    <property type="component" value="Unassembled WGS sequence"/>
</dbReference>
<gene>
    <name evidence="2" type="ORF">GCM10011575_29860</name>
</gene>
<proteinExistence type="predicted"/>
<dbReference type="Pfam" id="PF00144">
    <property type="entry name" value="Beta-lactamase"/>
    <property type="match status" value="1"/>
</dbReference>
<dbReference type="PANTHER" id="PTHR46825">
    <property type="entry name" value="D-ALANYL-D-ALANINE-CARBOXYPEPTIDASE/ENDOPEPTIDASE AMPH"/>
    <property type="match status" value="1"/>
</dbReference>
<feature type="domain" description="Beta-lactamase-related" evidence="1">
    <location>
        <begin position="6"/>
        <end position="338"/>
    </location>
</feature>
<reference evidence="2" key="1">
    <citation type="journal article" date="2014" name="Int. J. Syst. Evol. Microbiol.">
        <title>Complete genome sequence of Corynebacterium casei LMG S-19264T (=DSM 44701T), isolated from a smear-ripened cheese.</title>
        <authorList>
            <consortium name="US DOE Joint Genome Institute (JGI-PGF)"/>
            <person name="Walter F."/>
            <person name="Albersmeier A."/>
            <person name="Kalinowski J."/>
            <person name="Ruckert C."/>
        </authorList>
    </citation>
    <scope>NUCLEOTIDE SEQUENCE</scope>
    <source>
        <strain evidence="2">CGMCC 4.7306</strain>
    </source>
</reference>
<evidence type="ECO:0000313" key="2">
    <source>
        <dbReference type="EMBL" id="GGL69247.1"/>
    </source>
</evidence>
<keyword evidence="3" id="KW-1185">Reference proteome</keyword>
<comment type="caution">
    <text evidence="2">The sequence shown here is derived from an EMBL/GenBank/DDBJ whole genome shotgun (WGS) entry which is preliminary data.</text>
</comment>
<dbReference type="EMBL" id="BMMZ01000007">
    <property type="protein sequence ID" value="GGL69247.1"/>
    <property type="molecule type" value="Genomic_DNA"/>
</dbReference>
<dbReference type="InterPro" id="IPR012338">
    <property type="entry name" value="Beta-lactam/transpept-like"/>
</dbReference>
<evidence type="ECO:0000313" key="3">
    <source>
        <dbReference type="Proteomes" id="UP000613840"/>
    </source>
</evidence>
<name>A0A917SDD4_9ACTN</name>
<protein>
    <recommendedName>
        <fullName evidence="1">Beta-lactamase-related domain-containing protein</fullName>
    </recommendedName>
</protein>
<dbReference type="InterPro" id="IPR001466">
    <property type="entry name" value="Beta-lactam-related"/>
</dbReference>
<dbReference type="PANTHER" id="PTHR46825:SF9">
    <property type="entry name" value="BETA-LACTAMASE-RELATED DOMAIN-CONTAINING PROTEIN"/>
    <property type="match status" value="1"/>
</dbReference>